<dbReference type="GO" id="GO:0003723">
    <property type="term" value="F:RNA binding"/>
    <property type="evidence" value="ECO:0007669"/>
    <property type="project" value="InterPro"/>
</dbReference>
<dbReference type="AlphaFoldDB" id="A0A8B8JEB9"/>
<organism evidence="2 3">
    <name type="scientific">Abrus precatorius</name>
    <name type="common">Indian licorice</name>
    <name type="synonym">Glycine abrus</name>
    <dbReference type="NCBI Taxonomy" id="3816"/>
    <lineage>
        <taxon>Eukaryota</taxon>
        <taxon>Viridiplantae</taxon>
        <taxon>Streptophyta</taxon>
        <taxon>Embryophyta</taxon>
        <taxon>Tracheophyta</taxon>
        <taxon>Spermatophyta</taxon>
        <taxon>Magnoliopsida</taxon>
        <taxon>eudicotyledons</taxon>
        <taxon>Gunneridae</taxon>
        <taxon>Pentapetalae</taxon>
        <taxon>rosids</taxon>
        <taxon>fabids</taxon>
        <taxon>Fabales</taxon>
        <taxon>Fabaceae</taxon>
        <taxon>Papilionoideae</taxon>
        <taxon>50 kb inversion clade</taxon>
        <taxon>NPAAA clade</taxon>
        <taxon>indigoferoid/millettioid clade</taxon>
        <taxon>Abreae</taxon>
        <taxon>Abrus</taxon>
    </lineage>
</organism>
<gene>
    <name evidence="3" type="primary">LOC113846053</name>
</gene>
<feature type="domain" description="APO" evidence="1">
    <location>
        <begin position="319"/>
        <end position="404"/>
    </location>
</feature>
<dbReference type="GeneID" id="113846053"/>
<feature type="domain" description="APO" evidence="1">
    <location>
        <begin position="127"/>
        <end position="213"/>
    </location>
</feature>
<evidence type="ECO:0000259" key="1">
    <source>
        <dbReference type="PROSITE" id="PS51499"/>
    </source>
</evidence>
<dbReference type="PANTHER" id="PTHR10388">
    <property type="entry name" value="EUKARYOTIC TRANSLATION INITIATION FACTOR SUI1"/>
    <property type="match status" value="1"/>
</dbReference>
<dbReference type="Pfam" id="PF05634">
    <property type="entry name" value="APO_RNA-bind"/>
    <property type="match status" value="2"/>
</dbReference>
<keyword evidence="2" id="KW-1185">Reference proteome</keyword>
<dbReference type="OrthoDB" id="1926485at2759"/>
<dbReference type="Proteomes" id="UP000694853">
    <property type="component" value="Unplaced"/>
</dbReference>
<dbReference type="InterPro" id="IPR023342">
    <property type="entry name" value="APO_dom"/>
</dbReference>
<protein>
    <submittedName>
        <fullName evidence="3">APO protein 3, mitochondrial</fullName>
    </submittedName>
</protein>
<accession>A0A8B8JEB9</accession>
<reference evidence="2" key="1">
    <citation type="journal article" date="2019" name="Toxins">
        <title>Detection of Abrin-Like and Prepropulchellin-Like Toxin Genes and Transcripts Using Whole Genome Sequencing and Full-Length Transcript Sequencing of Abrus precatorius.</title>
        <authorList>
            <person name="Hovde B.T."/>
            <person name="Daligault H.E."/>
            <person name="Hanschen E.R."/>
            <person name="Kunde Y.A."/>
            <person name="Johnson M.B."/>
            <person name="Starkenburg S.R."/>
            <person name="Johnson S.L."/>
        </authorList>
    </citation>
    <scope>NUCLEOTIDE SEQUENCE [LARGE SCALE GENOMIC DNA]</scope>
</reference>
<evidence type="ECO:0000313" key="3">
    <source>
        <dbReference type="RefSeq" id="XP_027329677.1"/>
    </source>
</evidence>
<dbReference type="RefSeq" id="XP_027329677.1">
    <property type="nucleotide sequence ID" value="XM_027473876.1"/>
</dbReference>
<name>A0A8B8JEB9_ABRPR</name>
<evidence type="ECO:0000313" key="2">
    <source>
        <dbReference type="Proteomes" id="UP000694853"/>
    </source>
</evidence>
<sequence length="426" mass="48528">MRVTVTFSNHSLLKQLSYRLNPTLSLASETWPAAASVDDGSQYSDVPKPCRRKSERKAYVTPMKVLIERAKAERQARKAQPCRVLEEPPANGLLVPELVEIAHRVYQARRSLLSGLSQLVRVIPVLRCGLCDEVHIGYVGHEIRSCSGPKSFSRNAMHIWRRGRVRDVIFFPKCFHLYDRVGKPRVGHDERFCVPRIPAIVELCIQAGLDLEKYPTKRRTKPVYCIEGRIVDFEAVAEEDKNDRKCSFENEQQSVNPSFVLTQPVEKVQNLFNDNISHLDQLSDEERNKLRDLSKHTLDSWFEMTLGAKKIMEKYVVNTCGYCPEVQVGPKGHKLRMCKASKHQSRNGLHAWQEATIDDVVSPNFVWHVEDLNGSALNNNLKRYYGKAPAVVELCVHAGAPIPDQYRSMMRLDVVSPDRDEVDLVA</sequence>
<proteinExistence type="predicted"/>
<dbReference type="KEGG" id="aprc:113846053"/>
<reference evidence="3" key="2">
    <citation type="submission" date="2025-08" db="UniProtKB">
        <authorList>
            <consortium name="RefSeq"/>
        </authorList>
    </citation>
    <scope>IDENTIFICATION</scope>
    <source>
        <tissue evidence="3">Young leaves</tissue>
    </source>
</reference>
<dbReference type="PROSITE" id="PS51499">
    <property type="entry name" value="APO"/>
    <property type="match status" value="2"/>
</dbReference>